<name>A0A7W4I8V7_GLUDI</name>
<evidence type="ECO:0000313" key="3">
    <source>
        <dbReference type="Proteomes" id="UP000550787"/>
    </source>
</evidence>
<gene>
    <name evidence="2" type="ORF">HLH33_19120</name>
</gene>
<dbReference type="EMBL" id="JABEQG010000079">
    <property type="protein sequence ID" value="MBB2158374.1"/>
    <property type="molecule type" value="Genomic_DNA"/>
</dbReference>
<feature type="region of interest" description="Disordered" evidence="1">
    <location>
        <begin position="295"/>
        <end position="316"/>
    </location>
</feature>
<organism evidence="2 3">
    <name type="scientific">Gluconacetobacter diazotrophicus</name>
    <name type="common">Acetobacter diazotrophicus</name>
    <dbReference type="NCBI Taxonomy" id="33996"/>
    <lineage>
        <taxon>Bacteria</taxon>
        <taxon>Pseudomonadati</taxon>
        <taxon>Pseudomonadota</taxon>
        <taxon>Alphaproteobacteria</taxon>
        <taxon>Acetobacterales</taxon>
        <taxon>Acetobacteraceae</taxon>
        <taxon>Gluconacetobacter</taxon>
    </lineage>
</organism>
<sequence length="316" mass="34925">MSSFLRHFFADHELRAQRKLCASIGEFLDLLERAPLAPDPDTRLRDGSALQRVDRLCAVAREAAPAVRHPICALLQALLVDAAPYQAEIDIRSITAISASKGGRVDALDALPETIRSLYPPTYSFGPYDDAGMKILIEAVFAEFFPDGMRDRHFVVRDAPWCGERIAANSGASRRFALWRRLAGWPGTPRRIQARIRETGLNREALAAIQRQWRVVWAIGAPDVRRAVADLGTHWPSGPTFLSRCPPSANDATGFWCVPLPHGVPPQLQERLAAIHARLDLAGVEDPLRELVGGISRAARTPPRDARDEDRAYHAG</sequence>
<protein>
    <submittedName>
        <fullName evidence="2">Uncharacterized protein</fullName>
    </submittedName>
</protein>
<feature type="compositionally biased region" description="Basic and acidic residues" evidence="1">
    <location>
        <begin position="302"/>
        <end position="316"/>
    </location>
</feature>
<evidence type="ECO:0000313" key="2">
    <source>
        <dbReference type="EMBL" id="MBB2158374.1"/>
    </source>
</evidence>
<reference evidence="2 3" key="1">
    <citation type="submission" date="2020-04" db="EMBL/GenBank/DDBJ databases">
        <title>Description of novel Gluconacetobacter.</title>
        <authorList>
            <person name="Sombolestani A."/>
        </authorList>
    </citation>
    <scope>NUCLEOTIDE SEQUENCE [LARGE SCALE GENOMIC DNA]</scope>
    <source>
        <strain evidence="2 3">LMG 7603</strain>
    </source>
</reference>
<comment type="caution">
    <text evidence="2">The sequence shown here is derived from an EMBL/GenBank/DDBJ whole genome shotgun (WGS) entry which is preliminary data.</text>
</comment>
<accession>A0A7W4I8V7</accession>
<dbReference type="RefSeq" id="WP_183116714.1">
    <property type="nucleotide sequence ID" value="NZ_JABEQG010000079.1"/>
</dbReference>
<dbReference type="AlphaFoldDB" id="A0A7W4I8V7"/>
<evidence type="ECO:0000256" key="1">
    <source>
        <dbReference type="SAM" id="MobiDB-lite"/>
    </source>
</evidence>
<proteinExistence type="predicted"/>
<dbReference type="Proteomes" id="UP000550787">
    <property type="component" value="Unassembled WGS sequence"/>
</dbReference>